<feature type="signal peptide" evidence="1">
    <location>
        <begin position="1"/>
        <end position="19"/>
    </location>
</feature>
<keyword evidence="1" id="KW-0732">Signal</keyword>
<gene>
    <name evidence="2" type="ORF">J2X31_002692</name>
</gene>
<evidence type="ECO:0008006" key="4">
    <source>
        <dbReference type="Google" id="ProtNLM"/>
    </source>
</evidence>
<accession>A0ABU1TS20</accession>
<name>A0ABU1TS20_9FLAO</name>
<dbReference type="RefSeq" id="WP_310027276.1">
    <property type="nucleotide sequence ID" value="NZ_JAVDVI010000012.1"/>
</dbReference>
<evidence type="ECO:0000313" key="2">
    <source>
        <dbReference type="EMBL" id="MDR6968666.1"/>
    </source>
</evidence>
<protein>
    <recommendedName>
        <fullName evidence="4">Beta-lactamase-inhibitor-like PepSY-like domain-containing protein</fullName>
    </recommendedName>
</protein>
<dbReference type="EMBL" id="JAVDVI010000012">
    <property type="protein sequence ID" value="MDR6968666.1"/>
    <property type="molecule type" value="Genomic_DNA"/>
</dbReference>
<reference evidence="2 3" key="1">
    <citation type="submission" date="2023-07" db="EMBL/GenBank/DDBJ databases">
        <title>Sorghum-associated microbial communities from plants grown in Nebraska, USA.</title>
        <authorList>
            <person name="Schachtman D."/>
        </authorList>
    </citation>
    <scope>NUCLEOTIDE SEQUENCE [LARGE SCALE GENOMIC DNA]</scope>
    <source>
        <strain evidence="2 3">3773</strain>
    </source>
</reference>
<organism evidence="2 3">
    <name type="scientific">Flavobacterium arsenatis</name>
    <dbReference type="NCBI Taxonomy" id="1484332"/>
    <lineage>
        <taxon>Bacteria</taxon>
        <taxon>Pseudomonadati</taxon>
        <taxon>Bacteroidota</taxon>
        <taxon>Flavobacteriia</taxon>
        <taxon>Flavobacteriales</taxon>
        <taxon>Flavobacteriaceae</taxon>
        <taxon>Flavobacterium</taxon>
    </lineage>
</organism>
<dbReference type="Gene3D" id="3.10.450.360">
    <property type="match status" value="1"/>
</dbReference>
<proteinExistence type="predicted"/>
<comment type="caution">
    <text evidence="2">The sequence shown here is derived from an EMBL/GenBank/DDBJ whole genome shotgun (WGS) entry which is preliminary data.</text>
</comment>
<sequence length="97" mass="10940">MKKLILVVAVILGSFSIFATSTPIINTEKIIFSQEDFKEIKKEELPEAVKTALKTSYPDATLDRAYVNANKEYRLDITVIDQKATVYADANGNWIKK</sequence>
<dbReference type="Proteomes" id="UP001255185">
    <property type="component" value="Unassembled WGS sequence"/>
</dbReference>
<feature type="chain" id="PRO_5047179188" description="Beta-lactamase-inhibitor-like PepSY-like domain-containing protein" evidence="1">
    <location>
        <begin position="20"/>
        <end position="97"/>
    </location>
</feature>
<evidence type="ECO:0000256" key="1">
    <source>
        <dbReference type="SAM" id="SignalP"/>
    </source>
</evidence>
<evidence type="ECO:0000313" key="3">
    <source>
        <dbReference type="Proteomes" id="UP001255185"/>
    </source>
</evidence>
<dbReference type="SUPFAM" id="SSF160574">
    <property type="entry name" value="BT0923-like"/>
    <property type="match status" value="1"/>
</dbReference>
<keyword evidence="3" id="KW-1185">Reference proteome</keyword>